<dbReference type="InterPro" id="IPR042099">
    <property type="entry name" value="ANL_N_sf"/>
</dbReference>
<evidence type="ECO:0000256" key="1">
    <source>
        <dbReference type="ARBA" id="ARBA00011245"/>
    </source>
</evidence>
<evidence type="ECO:0000259" key="11">
    <source>
        <dbReference type="Pfam" id="PF00501"/>
    </source>
</evidence>
<dbReference type="Gene3D" id="3.30.300.30">
    <property type="match status" value="1"/>
</dbReference>
<dbReference type="GO" id="GO:0047475">
    <property type="term" value="F:phenylacetate-CoA ligase activity"/>
    <property type="evidence" value="ECO:0007669"/>
    <property type="project" value="UniProtKB-EC"/>
</dbReference>
<feature type="coiled-coil region" evidence="10">
    <location>
        <begin position="380"/>
        <end position="407"/>
    </location>
</feature>
<keyword evidence="10" id="KW-0175">Coiled coil</keyword>
<comment type="catalytic activity">
    <reaction evidence="9">
        <text>2-phenylacetate + ATP + CoA = phenylacetyl-CoA + AMP + diphosphate</text>
        <dbReference type="Rhea" id="RHEA:20956"/>
        <dbReference type="ChEBI" id="CHEBI:18401"/>
        <dbReference type="ChEBI" id="CHEBI:30616"/>
        <dbReference type="ChEBI" id="CHEBI:33019"/>
        <dbReference type="ChEBI" id="CHEBI:57287"/>
        <dbReference type="ChEBI" id="CHEBI:57390"/>
        <dbReference type="ChEBI" id="CHEBI:456215"/>
        <dbReference type="EC" id="6.2.1.30"/>
    </reaction>
</comment>
<evidence type="ECO:0000256" key="9">
    <source>
        <dbReference type="PIRNR" id="PIRNR006444"/>
    </source>
</evidence>
<comment type="function">
    <text evidence="9">Catalyzes the activation of phenylacetic acid (PA) to phenylacetyl-CoA (PA-CoA).</text>
</comment>
<dbReference type="CDD" id="cd05913">
    <property type="entry name" value="PaaK"/>
    <property type="match status" value="1"/>
</dbReference>
<dbReference type="Pfam" id="PF14535">
    <property type="entry name" value="AMP-binding_C_2"/>
    <property type="match status" value="1"/>
</dbReference>
<gene>
    <name evidence="13" type="ORF">BWY41_01302</name>
</gene>
<evidence type="ECO:0000256" key="7">
    <source>
        <dbReference type="ARBA" id="ARBA00068695"/>
    </source>
</evidence>
<comment type="pathway">
    <text evidence="4 9">Aromatic compound metabolism; phenylacetate degradation.</text>
</comment>
<dbReference type="GO" id="GO:0010124">
    <property type="term" value="P:phenylacetate catabolic process"/>
    <property type="evidence" value="ECO:0007669"/>
    <property type="project" value="UniProtKB-UniRule"/>
</dbReference>
<dbReference type="InterPro" id="IPR011880">
    <property type="entry name" value="PA_CoA_ligase"/>
</dbReference>
<evidence type="ECO:0000256" key="3">
    <source>
        <dbReference type="ARBA" id="ARBA00022741"/>
    </source>
</evidence>
<dbReference type="InterPro" id="IPR051414">
    <property type="entry name" value="Adenylate-forming_Reductase"/>
</dbReference>
<dbReference type="UniPathway" id="UPA00930"/>
<organism evidence="13">
    <name type="scientific">Candidatus Atribacter allofermentans</name>
    <dbReference type="NCBI Taxonomy" id="1852833"/>
    <lineage>
        <taxon>Bacteria</taxon>
        <taxon>Pseudomonadati</taxon>
        <taxon>Atribacterota</taxon>
        <taxon>Atribacteria</taxon>
        <taxon>Atribacterales</taxon>
        <taxon>Atribacteraceae</taxon>
        <taxon>Atribacter</taxon>
    </lineage>
</organism>
<comment type="caution">
    <text evidence="13">The sequence shown here is derived from an EMBL/GenBank/DDBJ whole genome shotgun (WGS) entry which is preliminary data.</text>
</comment>
<evidence type="ECO:0000313" key="13">
    <source>
        <dbReference type="EMBL" id="OQA57243.1"/>
    </source>
</evidence>
<dbReference type="PANTHER" id="PTHR43439:SF1">
    <property type="entry name" value="PHENYLACETATE-COENZYME A LIGASE"/>
    <property type="match status" value="1"/>
</dbReference>
<dbReference type="Pfam" id="PF00501">
    <property type="entry name" value="AMP-binding"/>
    <property type="match status" value="1"/>
</dbReference>
<comment type="subunit">
    <text evidence="1">Monomer.</text>
</comment>
<evidence type="ECO:0000256" key="6">
    <source>
        <dbReference type="ARBA" id="ARBA00066629"/>
    </source>
</evidence>
<evidence type="ECO:0000256" key="5">
    <source>
        <dbReference type="ARBA" id="ARBA00061566"/>
    </source>
</evidence>
<evidence type="ECO:0000259" key="12">
    <source>
        <dbReference type="Pfam" id="PF14535"/>
    </source>
</evidence>
<feature type="domain" description="AMP-dependent ligase C-terminal" evidence="12">
    <location>
        <begin position="337"/>
        <end position="433"/>
    </location>
</feature>
<keyword evidence="2 9" id="KW-0436">Ligase</keyword>
<evidence type="ECO:0000256" key="4">
    <source>
        <dbReference type="ARBA" id="ARBA00060591"/>
    </source>
</evidence>
<proteinExistence type="inferred from homology"/>
<dbReference type="GO" id="GO:0000166">
    <property type="term" value="F:nucleotide binding"/>
    <property type="evidence" value="ECO:0007669"/>
    <property type="project" value="UniProtKB-KW"/>
</dbReference>
<feature type="domain" description="AMP-dependent synthetase/ligase" evidence="11">
    <location>
        <begin position="85"/>
        <end position="287"/>
    </location>
</feature>
<dbReference type="Proteomes" id="UP000485569">
    <property type="component" value="Unassembled WGS sequence"/>
</dbReference>
<keyword evidence="3 9" id="KW-0547">Nucleotide-binding</keyword>
<dbReference type="PANTHER" id="PTHR43439">
    <property type="entry name" value="PHENYLACETATE-COENZYME A LIGASE"/>
    <property type="match status" value="1"/>
</dbReference>
<dbReference type="SUPFAM" id="SSF56801">
    <property type="entry name" value="Acetyl-CoA synthetase-like"/>
    <property type="match status" value="1"/>
</dbReference>
<comment type="similarity">
    <text evidence="5 9">Belongs to the phenylacetyl-CoA ligase family.</text>
</comment>
<dbReference type="InterPro" id="IPR000873">
    <property type="entry name" value="AMP-dep_synth/lig_dom"/>
</dbReference>
<protein>
    <recommendedName>
        <fullName evidence="7 9">Phenylacetate-coenzyme A ligase</fullName>
        <ecNumber evidence="6 9">6.2.1.30</ecNumber>
    </recommendedName>
    <alternativeName>
        <fullName evidence="8 9">Phenylacetyl-CoA ligase</fullName>
    </alternativeName>
</protein>
<reference evidence="13" key="1">
    <citation type="submission" date="2017-02" db="EMBL/GenBank/DDBJ databases">
        <title>Delving into the versatile metabolic prowess of the omnipresent phylum Bacteroidetes.</title>
        <authorList>
            <person name="Nobu M.K."/>
            <person name="Mei R."/>
            <person name="Narihiro T."/>
            <person name="Kuroda K."/>
            <person name="Liu W.-T."/>
        </authorList>
    </citation>
    <scope>NUCLEOTIDE SEQUENCE</scope>
    <source>
        <strain evidence="13">ADurb.Bin276</strain>
    </source>
</reference>
<evidence type="ECO:0000256" key="8">
    <source>
        <dbReference type="ARBA" id="ARBA00075111"/>
    </source>
</evidence>
<dbReference type="FunFam" id="3.40.50.12780:FF:000016">
    <property type="entry name" value="Phenylacetate-coenzyme A ligase"/>
    <property type="match status" value="1"/>
</dbReference>
<dbReference type="PIRSF" id="PIRSF006444">
    <property type="entry name" value="PaaK"/>
    <property type="match status" value="1"/>
</dbReference>
<dbReference type="AlphaFoldDB" id="A0A1V5SSM6"/>
<evidence type="ECO:0000256" key="10">
    <source>
        <dbReference type="SAM" id="Coils"/>
    </source>
</evidence>
<sequence>MIATYWDEYYELMPRHNLEKIQLNRLKKVLIRAYHNLPYYRQKIDQAGIDINDVQSLYDLQRLPFTTKQDLRNVYPFGAIAEPLKNIVRIHSSSGTTGTATVVGYTRNDIEIWSQLLARTLCGCGITEQDTIQVAFGYGLFTGGLGVHYGAEKLGATVVPMSSGNTLRQIQILKDFQISALCCTPSYALYLSETAKENQIDWSQTAFRLGIFGAEPWSEEMRIEIEKKLPIRAFDIYGLSEVIGPGVAFECEFHQGLHISEDCFIPEIVDIQTGKPLPPGETGELVFTTLTKEGTPVIRYRTGDISSLKYGECQCGRTMARMERVTSRTDDMLIIRGVNVYPSQIESVILSFDGIEPYYQILISRENFLDKVEVEVEVSSEIFSDEIKVLENLRNKIEEKIKAELNLSCSIKLIKPKSITRSEGKAKRVIDLRKKEGFS</sequence>
<name>A0A1V5SSM6_9BACT</name>
<dbReference type="Gene3D" id="3.40.50.12780">
    <property type="entry name" value="N-terminal domain of ligase-like"/>
    <property type="match status" value="1"/>
</dbReference>
<dbReference type="EC" id="6.2.1.30" evidence="6 9"/>
<dbReference type="InterPro" id="IPR045851">
    <property type="entry name" value="AMP-bd_C_sf"/>
</dbReference>
<evidence type="ECO:0000256" key="2">
    <source>
        <dbReference type="ARBA" id="ARBA00022598"/>
    </source>
</evidence>
<accession>A0A1V5SSM6</accession>
<dbReference type="InterPro" id="IPR028154">
    <property type="entry name" value="AMP-dep_Lig_C"/>
</dbReference>
<dbReference type="EMBL" id="MWBQ01000094">
    <property type="protein sequence ID" value="OQA57243.1"/>
    <property type="molecule type" value="Genomic_DNA"/>
</dbReference>